<evidence type="ECO:0000313" key="3">
    <source>
        <dbReference type="Proteomes" id="UP000007721"/>
    </source>
</evidence>
<feature type="domain" description="HD" evidence="1">
    <location>
        <begin position="37"/>
        <end position="150"/>
    </location>
</feature>
<evidence type="ECO:0000259" key="1">
    <source>
        <dbReference type="Pfam" id="PF01966"/>
    </source>
</evidence>
<dbReference type="InterPro" id="IPR003607">
    <property type="entry name" value="HD/PDEase_dom"/>
</dbReference>
<dbReference type="eggNOG" id="COG1418">
    <property type="taxonomic scope" value="Bacteria"/>
</dbReference>
<dbReference type="KEGG" id="geo:Geob_1852"/>
<sequence>MTMLEIPLLKAWFAEYCRSFASSDQEKQRNFSLKEYHTHKVCENIRSITLGESLSPEKQDIAEIIALFHDLGRFEQYRRYKTFKDSDSINHAALSADILQEKNVLAALANAERELILKSVRLHNVFSIPQNLTQEEILFLKLIRDADKLDIWRVFIDFYALPETERASAAGLGFPDLPEYSPEVLATLNSRRMVSLSMLKTLNDFKLLQLSWVFDLNFTTSFRILQERAYIDHLSATLPKDERILDAVVTLKTFVHERLT</sequence>
<dbReference type="InterPro" id="IPR006674">
    <property type="entry name" value="HD_domain"/>
</dbReference>
<accession>B9M7C1</accession>
<dbReference type="Pfam" id="PF01966">
    <property type="entry name" value="HD"/>
    <property type="match status" value="1"/>
</dbReference>
<dbReference type="CDD" id="cd00077">
    <property type="entry name" value="HDc"/>
    <property type="match status" value="1"/>
</dbReference>
<proteinExistence type="predicted"/>
<dbReference type="GO" id="GO:0016787">
    <property type="term" value="F:hydrolase activity"/>
    <property type="evidence" value="ECO:0007669"/>
    <property type="project" value="UniProtKB-KW"/>
</dbReference>
<dbReference type="AlphaFoldDB" id="B9M7C1"/>
<protein>
    <submittedName>
        <fullName evidence="2">Metal-dependent phosphohydrolase</fullName>
    </submittedName>
</protein>
<dbReference type="HOGENOM" id="CLU_087303_0_0_7"/>
<dbReference type="RefSeq" id="WP_012646938.1">
    <property type="nucleotide sequence ID" value="NC_011979.1"/>
</dbReference>
<keyword evidence="3" id="KW-1185">Reference proteome</keyword>
<dbReference type="EMBL" id="CP001390">
    <property type="protein sequence ID" value="ACM20209.1"/>
    <property type="molecule type" value="Genomic_DNA"/>
</dbReference>
<dbReference type="Gene3D" id="1.10.3210.10">
    <property type="entry name" value="Hypothetical protein af1432"/>
    <property type="match status" value="1"/>
</dbReference>
<organism evidence="2 3">
    <name type="scientific">Geotalea daltonii (strain DSM 22248 / JCM 15807 / FRC-32)</name>
    <name type="common">Geobacter daltonii</name>
    <dbReference type="NCBI Taxonomy" id="316067"/>
    <lineage>
        <taxon>Bacteria</taxon>
        <taxon>Pseudomonadati</taxon>
        <taxon>Thermodesulfobacteriota</taxon>
        <taxon>Desulfuromonadia</taxon>
        <taxon>Geobacterales</taxon>
        <taxon>Geobacteraceae</taxon>
        <taxon>Geotalea</taxon>
    </lineage>
</organism>
<dbReference type="OrthoDB" id="9797344at2"/>
<dbReference type="Proteomes" id="UP000007721">
    <property type="component" value="Chromosome"/>
</dbReference>
<evidence type="ECO:0000313" key="2">
    <source>
        <dbReference type="EMBL" id="ACM20209.1"/>
    </source>
</evidence>
<reference evidence="2 3" key="1">
    <citation type="submission" date="2009-01" db="EMBL/GenBank/DDBJ databases">
        <title>Complete sequence of Geobacter sp. FRC-32.</title>
        <authorList>
            <consortium name="US DOE Joint Genome Institute"/>
            <person name="Lucas S."/>
            <person name="Copeland A."/>
            <person name="Lapidus A."/>
            <person name="Glavina del Rio T."/>
            <person name="Dalin E."/>
            <person name="Tice H."/>
            <person name="Bruce D."/>
            <person name="Goodwin L."/>
            <person name="Pitluck S."/>
            <person name="Saunders E."/>
            <person name="Brettin T."/>
            <person name="Detter J.C."/>
            <person name="Han C."/>
            <person name="Larimer F."/>
            <person name="Land M."/>
            <person name="Hauser L."/>
            <person name="Kyrpides N."/>
            <person name="Ovchinnikova G."/>
            <person name="Kostka J."/>
            <person name="Richardson P."/>
        </authorList>
    </citation>
    <scope>NUCLEOTIDE SEQUENCE [LARGE SCALE GENOMIC DNA]</scope>
    <source>
        <strain evidence="3">DSM 22248 / JCM 15807 / FRC-32</strain>
    </source>
</reference>
<gene>
    <name evidence="2" type="ordered locus">Geob_1852</name>
</gene>
<dbReference type="STRING" id="316067.Geob_1852"/>
<dbReference type="SUPFAM" id="SSF109604">
    <property type="entry name" value="HD-domain/PDEase-like"/>
    <property type="match status" value="1"/>
</dbReference>
<keyword evidence="2" id="KW-0378">Hydrolase</keyword>
<name>B9M7C1_GEODF</name>